<comment type="caution">
    <text evidence="2">The sequence shown here is derived from an EMBL/GenBank/DDBJ whole genome shotgun (WGS) entry which is preliminary data.</text>
</comment>
<name>A0AAN7UE74_9PEZI</name>
<protein>
    <recommendedName>
        <fullName evidence="4">Alpha/beta-hydrolase</fullName>
    </recommendedName>
</protein>
<evidence type="ECO:0000313" key="2">
    <source>
        <dbReference type="EMBL" id="KAK5630660.1"/>
    </source>
</evidence>
<organism evidence="2 3">
    <name type="scientific">Xylaria bambusicola</name>
    <dbReference type="NCBI Taxonomy" id="326684"/>
    <lineage>
        <taxon>Eukaryota</taxon>
        <taxon>Fungi</taxon>
        <taxon>Dikarya</taxon>
        <taxon>Ascomycota</taxon>
        <taxon>Pezizomycotina</taxon>
        <taxon>Sordariomycetes</taxon>
        <taxon>Xylariomycetidae</taxon>
        <taxon>Xylariales</taxon>
        <taxon>Xylariaceae</taxon>
        <taxon>Xylaria</taxon>
    </lineage>
</organism>
<dbReference type="Proteomes" id="UP001305414">
    <property type="component" value="Unassembled WGS sequence"/>
</dbReference>
<dbReference type="InterPro" id="IPR029058">
    <property type="entry name" value="AB_hydrolase_fold"/>
</dbReference>
<dbReference type="AlphaFoldDB" id="A0AAN7UE74"/>
<gene>
    <name evidence="2" type="ORF">RRF57_006375</name>
</gene>
<evidence type="ECO:0000313" key="3">
    <source>
        <dbReference type="Proteomes" id="UP001305414"/>
    </source>
</evidence>
<keyword evidence="3" id="KW-1185">Reference proteome</keyword>
<keyword evidence="1" id="KW-0732">Signal</keyword>
<reference evidence="2 3" key="1">
    <citation type="submission" date="2023-10" db="EMBL/GenBank/DDBJ databases">
        <title>Draft genome sequence of Xylaria bambusicola isolate GMP-LS, the root and basal stem rot pathogen of sugarcane in Indonesia.</title>
        <authorList>
            <person name="Selvaraj P."/>
            <person name="Muralishankar V."/>
            <person name="Muruganantham S."/>
            <person name="Sp S."/>
            <person name="Haryani S."/>
            <person name="Lau K.J.X."/>
            <person name="Naqvi N.I."/>
        </authorList>
    </citation>
    <scope>NUCLEOTIDE SEQUENCE [LARGE SCALE GENOMIC DNA]</scope>
    <source>
        <strain evidence="2">GMP-LS</strain>
    </source>
</reference>
<dbReference type="Gene3D" id="3.40.50.1820">
    <property type="entry name" value="alpha/beta hydrolase"/>
    <property type="match status" value="1"/>
</dbReference>
<feature type="signal peptide" evidence="1">
    <location>
        <begin position="1"/>
        <end position="22"/>
    </location>
</feature>
<dbReference type="EMBL" id="JAWHQM010000016">
    <property type="protein sequence ID" value="KAK5630660.1"/>
    <property type="molecule type" value="Genomic_DNA"/>
</dbReference>
<evidence type="ECO:0008006" key="4">
    <source>
        <dbReference type="Google" id="ProtNLM"/>
    </source>
</evidence>
<feature type="chain" id="PRO_5042973079" description="Alpha/beta-hydrolase" evidence="1">
    <location>
        <begin position="23"/>
        <end position="352"/>
    </location>
</feature>
<dbReference type="SUPFAM" id="SSF53474">
    <property type="entry name" value="alpha/beta-Hydrolases"/>
    <property type="match status" value="1"/>
</dbReference>
<accession>A0AAN7UE74</accession>
<sequence length="352" mass="39694">MASMFIKCIITFLALFVSGVWSDEQNAKKRPIMLDRSGGFTIAGKVIKNPINSNMTLSCDHGYMEYFIPWKPRKTSLVMWHSSSTQTWQNRFDGGEGFKDMFLRRNYPVYLWDAPRLGRANWACEPTFYMPDYRDQGNFIAWNFGPSYGNFWNDTQFPASNETAWQQATSARYVEYDTNANIYLQANAAAVAADSYKIGDSIVYLTNSAAGLRAQLAVALSNTTNTKAIVAYESFGYVFPDNLNITAGQPFGPLIIPLEQFKKLAKLPAIQYIFSDHRSENFTFLAQARLSATIINMYGGNAEVLLLGKDAGLKGSTHIAFMDMDNDKVAGLLDKFLRKNKLDRYTRQRGSN</sequence>
<dbReference type="CDD" id="cd12810">
    <property type="entry name" value="Esterase_713_like-3"/>
    <property type="match status" value="1"/>
</dbReference>
<proteinExistence type="predicted"/>
<evidence type="ECO:0000256" key="1">
    <source>
        <dbReference type="SAM" id="SignalP"/>
    </source>
</evidence>